<dbReference type="InterPro" id="IPR032675">
    <property type="entry name" value="LRR_dom_sf"/>
</dbReference>
<dbReference type="RefSeq" id="WP_072304353.1">
    <property type="nucleotide sequence ID" value="NZ_FPIY01000004.1"/>
</dbReference>
<protein>
    <submittedName>
        <fullName evidence="3">Leucine Rich repeat-containing protein</fullName>
    </submittedName>
</protein>
<keyword evidence="4" id="KW-1185">Reference proteome</keyword>
<sequence>MKTPIIGKDQIADTYYPTIAELDKEQTFQEYKDRILETNNIFISTLAMDFPPNTSLKKRKEIDEQWKEKLPQLGHIKRLNLRHKVDQDYFDVICKMKNLEVLNIWSSTVTDIGSIKKLTKLKALYLSNFSRLEDVSPLIELKSLESLSILASFKVANYELIGKMKWLKSLELGGDTFAPKNLMLNSLEPFTDLNELIELDMSCASIRDKNYKPILELKKLKRLDAHWRMKNQERELLQSEHPSLQSGFFIAYDFVKNEFKDGIEWWIEK</sequence>
<dbReference type="AlphaFoldDB" id="A0A1K1QM11"/>
<evidence type="ECO:0000313" key="4">
    <source>
        <dbReference type="Proteomes" id="UP000183257"/>
    </source>
</evidence>
<dbReference type="SUPFAM" id="SSF52058">
    <property type="entry name" value="L domain-like"/>
    <property type="match status" value="1"/>
</dbReference>
<evidence type="ECO:0000313" key="3">
    <source>
        <dbReference type="EMBL" id="SFW60262.1"/>
    </source>
</evidence>
<reference evidence="4" key="1">
    <citation type="submission" date="2016-11" db="EMBL/GenBank/DDBJ databases">
        <authorList>
            <person name="Varghese N."/>
            <person name="Submissions S."/>
        </authorList>
    </citation>
    <scope>NUCLEOTIDE SEQUENCE [LARGE SCALE GENOMIC DNA]</scope>
    <source>
        <strain evidence="4">DSM 24786</strain>
    </source>
</reference>
<organism evidence="3 4">
    <name type="scientific">Cellulophaga fucicola</name>
    <dbReference type="NCBI Taxonomy" id="76595"/>
    <lineage>
        <taxon>Bacteria</taxon>
        <taxon>Pseudomonadati</taxon>
        <taxon>Bacteroidota</taxon>
        <taxon>Flavobacteriia</taxon>
        <taxon>Flavobacteriales</taxon>
        <taxon>Flavobacteriaceae</taxon>
        <taxon>Cellulophaga</taxon>
    </lineage>
</organism>
<dbReference type="STRING" id="76595.SAMN05660313_02723"/>
<dbReference type="Proteomes" id="UP000183257">
    <property type="component" value="Unassembled WGS sequence"/>
</dbReference>
<keyword evidence="1" id="KW-0433">Leucine-rich repeat</keyword>
<dbReference type="InterPro" id="IPR025875">
    <property type="entry name" value="Leu-rich_rpt_4"/>
</dbReference>
<accession>A0A1K1QM11</accession>
<gene>
    <name evidence="3" type="ORF">SAMN05660313_02723</name>
</gene>
<dbReference type="OrthoDB" id="5965518at2"/>
<dbReference type="Gene3D" id="3.80.10.10">
    <property type="entry name" value="Ribonuclease Inhibitor"/>
    <property type="match status" value="1"/>
</dbReference>
<evidence type="ECO:0000256" key="1">
    <source>
        <dbReference type="ARBA" id="ARBA00022614"/>
    </source>
</evidence>
<dbReference type="Pfam" id="PF12799">
    <property type="entry name" value="LRR_4"/>
    <property type="match status" value="1"/>
</dbReference>
<keyword evidence="2" id="KW-0677">Repeat</keyword>
<name>A0A1K1QM11_9FLAO</name>
<evidence type="ECO:0000256" key="2">
    <source>
        <dbReference type="ARBA" id="ARBA00022737"/>
    </source>
</evidence>
<dbReference type="EMBL" id="FPIY01000004">
    <property type="protein sequence ID" value="SFW60262.1"/>
    <property type="molecule type" value="Genomic_DNA"/>
</dbReference>
<proteinExistence type="predicted"/>